<feature type="transmembrane region" description="Helical" evidence="7">
    <location>
        <begin position="74"/>
        <end position="98"/>
    </location>
</feature>
<dbReference type="InterPro" id="IPR000644">
    <property type="entry name" value="CBS_dom"/>
</dbReference>
<dbReference type="GO" id="GO:0005886">
    <property type="term" value="C:plasma membrane"/>
    <property type="evidence" value="ECO:0007669"/>
    <property type="project" value="UniProtKB-SubCell"/>
</dbReference>
<evidence type="ECO:0000313" key="13">
    <source>
        <dbReference type="Proteomes" id="UP000270112"/>
    </source>
</evidence>
<dbReference type="Pfam" id="PF00571">
    <property type="entry name" value="CBS"/>
    <property type="match status" value="2"/>
</dbReference>
<gene>
    <name evidence="10" type="ORF">C1876_08790</name>
    <name evidence="11" type="ORF">DMP09_02455</name>
</gene>
<dbReference type="Proteomes" id="UP000253817">
    <property type="component" value="Unassembled WGS sequence"/>
</dbReference>
<dbReference type="Pfam" id="PF07690">
    <property type="entry name" value="MFS_1"/>
    <property type="match status" value="1"/>
</dbReference>
<dbReference type="PANTHER" id="PTHR42718:SF9">
    <property type="entry name" value="MAJOR FACILITATOR SUPERFAMILY MULTIDRUG TRANSPORTER MFSC"/>
    <property type="match status" value="1"/>
</dbReference>
<dbReference type="GO" id="GO:0022857">
    <property type="term" value="F:transmembrane transporter activity"/>
    <property type="evidence" value="ECO:0007669"/>
    <property type="project" value="InterPro"/>
</dbReference>
<evidence type="ECO:0000256" key="6">
    <source>
        <dbReference type="PROSITE-ProRule" id="PRU00703"/>
    </source>
</evidence>
<keyword evidence="6" id="KW-0129">CBS domain</keyword>
<evidence type="ECO:0000259" key="9">
    <source>
        <dbReference type="PROSITE" id="PS51371"/>
    </source>
</evidence>
<evidence type="ECO:0000313" key="12">
    <source>
        <dbReference type="Proteomes" id="UP000253817"/>
    </source>
</evidence>
<keyword evidence="4 7" id="KW-1133">Transmembrane helix</keyword>
<keyword evidence="5 7" id="KW-0472">Membrane</keyword>
<dbReference type="Gene3D" id="1.20.1250.20">
    <property type="entry name" value="MFS general substrate transporter like domains"/>
    <property type="match status" value="1"/>
</dbReference>
<evidence type="ECO:0000256" key="1">
    <source>
        <dbReference type="ARBA" id="ARBA00004651"/>
    </source>
</evidence>
<dbReference type="InterPro" id="IPR046342">
    <property type="entry name" value="CBS_dom_sf"/>
</dbReference>
<name>A0A3N0J130_9ACTN</name>
<feature type="domain" description="CBS" evidence="9">
    <location>
        <begin position="569"/>
        <end position="624"/>
    </location>
</feature>
<evidence type="ECO:0000256" key="4">
    <source>
        <dbReference type="ARBA" id="ARBA00022989"/>
    </source>
</evidence>
<feature type="domain" description="Major facilitator superfamily (MFS) profile" evidence="8">
    <location>
        <begin position="9"/>
        <end position="457"/>
    </location>
</feature>
<feature type="transmembrane region" description="Helical" evidence="7">
    <location>
        <begin position="47"/>
        <end position="67"/>
    </location>
</feature>
<sequence length="628" mass="65167">MSKQNVMPMLAVLYGSAFVAAFNENIINVALVSIMGTFSVGADTAQWLVTGYMVVTAIIVTVTAFLFKRLRLRTLFFAAALFLVGGSLACLAAPTFPLLLAARLAQAVGTGIFIPAMMSTVLMVAPRKRLGTYLSIGSCMITFGPAFAPVISGLMVTAFGWRSVFVPAAVLVSVLALAGAVCIKNIAEPEKIKLDVVSVALSAVGLFALVYGLSTITANLPVAMGALAVGACGIAWFVVRQGRLENPLLDLRPLRNPRFSTACGLVVVAMMTTFSMSVLLPLYFEGALGMTALASGALLLAPILVNAATALLGGRTMDRRGIWPLLPCGFALIAAGQLAICLVAPGMSWVAVLAGSVVVYAGVGFIFSPSQTAGLQTLEPEQNPHGVAIINTFIQVAACIGPSLFIGVLSSTAAGATAGGASAVSAQANGFSAAVAVAAVVAAIGLVASFVYARRARVASEPRADASTTPLVEPGIDAVMKRDAFTIPATASVLDAMRVLIERKTSGVPVVDERGSVVGFISDGDIMKALTVHEPTGYDLAYGLAIYRHDEEFSQRLSEVAQLNVMELATDSVVCVPLNASIEDACATLSAKRIKKAPVIRDGALVGTISRSDVVRQLMASYAEVERA</sequence>
<reference evidence="13" key="2">
    <citation type="submission" date="2018-05" db="EMBL/GenBank/DDBJ databases">
        <title>Genome Sequencing of selected type strains of the family Eggerthellaceae.</title>
        <authorList>
            <person name="Danylec N."/>
            <person name="Stoll D.A."/>
            <person name="Doetsch A."/>
            <person name="Huch M."/>
        </authorList>
    </citation>
    <scope>NUCLEOTIDE SEQUENCE [LARGE SCALE GENOMIC DNA]</scope>
    <source>
        <strain evidence="13">DSM 16107</strain>
    </source>
</reference>
<evidence type="ECO:0000313" key="11">
    <source>
        <dbReference type="EMBL" id="RNM42949.1"/>
    </source>
</evidence>
<dbReference type="OrthoDB" id="9812221at2"/>
<accession>A0A3N0J130</accession>
<dbReference type="EMBL" id="QICC01000005">
    <property type="protein sequence ID" value="RNM42949.1"/>
    <property type="molecule type" value="Genomic_DNA"/>
</dbReference>
<dbReference type="PANTHER" id="PTHR42718">
    <property type="entry name" value="MAJOR FACILITATOR SUPERFAMILY MULTIDRUG TRANSPORTER MFSC"/>
    <property type="match status" value="1"/>
</dbReference>
<keyword evidence="2" id="KW-0813">Transport</keyword>
<feature type="transmembrane region" description="Helical" evidence="7">
    <location>
        <begin position="132"/>
        <end position="158"/>
    </location>
</feature>
<dbReference type="Gene3D" id="1.20.1720.10">
    <property type="entry name" value="Multidrug resistance protein D"/>
    <property type="match status" value="1"/>
</dbReference>
<organism evidence="11 13">
    <name type="scientific">Eggerthella sinensis</name>
    <dbReference type="NCBI Taxonomy" id="242230"/>
    <lineage>
        <taxon>Bacteria</taxon>
        <taxon>Bacillati</taxon>
        <taxon>Actinomycetota</taxon>
        <taxon>Coriobacteriia</taxon>
        <taxon>Eggerthellales</taxon>
        <taxon>Eggerthellaceae</taxon>
        <taxon>Eggerthella</taxon>
    </lineage>
</organism>
<dbReference type="SUPFAM" id="SSF54631">
    <property type="entry name" value="CBS-domain pair"/>
    <property type="match status" value="1"/>
</dbReference>
<feature type="transmembrane region" description="Helical" evidence="7">
    <location>
        <begin position="220"/>
        <end position="239"/>
    </location>
</feature>
<dbReference type="PROSITE" id="PS51371">
    <property type="entry name" value="CBS"/>
    <property type="match status" value="2"/>
</dbReference>
<feature type="transmembrane region" description="Helical" evidence="7">
    <location>
        <begin position="195"/>
        <end position="214"/>
    </location>
</feature>
<dbReference type="InterPro" id="IPR011701">
    <property type="entry name" value="MFS"/>
</dbReference>
<dbReference type="EMBL" id="PPTT01000013">
    <property type="protein sequence ID" value="RDB68775.1"/>
    <property type="molecule type" value="Genomic_DNA"/>
</dbReference>
<feature type="transmembrane region" description="Helical" evidence="7">
    <location>
        <begin position="430"/>
        <end position="453"/>
    </location>
</feature>
<proteinExistence type="predicted"/>
<dbReference type="SUPFAM" id="SSF103473">
    <property type="entry name" value="MFS general substrate transporter"/>
    <property type="match status" value="1"/>
</dbReference>
<dbReference type="RefSeq" id="WP_114546348.1">
    <property type="nucleotide sequence ID" value="NZ_PPTT01000013.1"/>
</dbReference>
<protein>
    <submittedName>
        <fullName evidence="11">MFS transporter</fullName>
    </submittedName>
</protein>
<evidence type="ECO:0000256" key="5">
    <source>
        <dbReference type="ARBA" id="ARBA00023136"/>
    </source>
</evidence>
<reference evidence="10 12" key="1">
    <citation type="journal article" date="2018" name="Elife">
        <title>Discovery and characterization of a prevalent human gut bacterial enzyme sufficient for the inactivation of a family of plant toxins.</title>
        <authorList>
            <person name="Koppel N."/>
            <person name="Bisanz J.E."/>
            <person name="Pandelia M.E."/>
            <person name="Turnbaugh P.J."/>
            <person name="Balskus E.P."/>
        </authorList>
    </citation>
    <scope>NUCLEOTIDE SEQUENCE [LARGE SCALE GENOMIC DNA]</scope>
    <source>
        <strain evidence="10 12">DSM 16107</strain>
    </source>
</reference>
<feature type="transmembrane region" description="Helical" evidence="7">
    <location>
        <begin position="164"/>
        <end position="183"/>
    </location>
</feature>
<dbReference type="Proteomes" id="UP000270112">
    <property type="component" value="Unassembled WGS sequence"/>
</dbReference>
<evidence type="ECO:0000256" key="3">
    <source>
        <dbReference type="ARBA" id="ARBA00022692"/>
    </source>
</evidence>
<dbReference type="AlphaFoldDB" id="A0A3N0J130"/>
<comment type="caution">
    <text evidence="11">The sequence shown here is derived from an EMBL/GenBank/DDBJ whole genome shotgun (WGS) entry which is preliminary data.</text>
</comment>
<dbReference type="InterPro" id="IPR036259">
    <property type="entry name" value="MFS_trans_sf"/>
</dbReference>
<feature type="transmembrane region" description="Helical" evidence="7">
    <location>
        <begin position="346"/>
        <end position="367"/>
    </location>
</feature>
<feature type="domain" description="CBS" evidence="9">
    <location>
        <begin position="480"/>
        <end position="540"/>
    </location>
</feature>
<feature type="transmembrane region" description="Helical" evidence="7">
    <location>
        <begin position="321"/>
        <end position="340"/>
    </location>
</feature>
<dbReference type="PROSITE" id="PS50850">
    <property type="entry name" value="MFS"/>
    <property type="match status" value="1"/>
</dbReference>
<evidence type="ECO:0000256" key="2">
    <source>
        <dbReference type="ARBA" id="ARBA00022448"/>
    </source>
</evidence>
<keyword evidence="12" id="KW-1185">Reference proteome</keyword>
<dbReference type="SMART" id="SM00116">
    <property type="entry name" value="CBS"/>
    <property type="match status" value="2"/>
</dbReference>
<evidence type="ECO:0000259" key="8">
    <source>
        <dbReference type="PROSITE" id="PS50850"/>
    </source>
</evidence>
<dbReference type="Gene3D" id="3.10.580.10">
    <property type="entry name" value="CBS-domain"/>
    <property type="match status" value="1"/>
</dbReference>
<comment type="subcellular location">
    <subcellularLocation>
        <location evidence="1">Cell membrane</location>
        <topology evidence="1">Multi-pass membrane protein</topology>
    </subcellularLocation>
</comment>
<evidence type="ECO:0000313" key="10">
    <source>
        <dbReference type="EMBL" id="RDB68775.1"/>
    </source>
</evidence>
<dbReference type="InterPro" id="IPR020846">
    <property type="entry name" value="MFS_dom"/>
</dbReference>
<feature type="transmembrane region" description="Helical" evidence="7">
    <location>
        <begin position="388"/>
        <end position="410"/>
    </location>
</feature>
<evidence type="ECO:0000256" key="7">
    <source>
        <dbReference type="SAM" id="Phobius"/>
    </source>
</evidence>
<feature type="transmembrane region" description="Helical" evidence="7">
    <location>
        <begin position="259"/>
        <end position="284"/>
    </location>
</feature>
<feature type="transmembrane region" description="Helical" evidence="7">
    <location>
        <begin position="290"/>
        <end position="314"/>
    </location>
</feature>
<reference evidence="11" key="3">
    <citation type="journal article" date="2019" name="Microbiol. Resour. Announc.">
        <title>Draft Genome Sequences of Type Strains of Gordonibacter faecihominis, Paraeggerthella hongkongensis, Parvibacter caecicola,Slackia equolifaciens, Slackia faecicanis, and Slackia isoflavoniconvertens.</title>
        <authorList>
            <person name="Danylec N."/>
            <person name="Stoll D.A."/>
            <person name="Dotsch A."/>
            <person name="Huch M."/>
        </authorList>
    </citation>
    <scope>NUCLEOTIDE SEQUENCE</scope>
    <source>
        <strain evidence="11">DSM 16107</strain>
    </source>
</reference>
<feature type="transmembrane region" description="Helical" evidence="7">
    <location>
        <begin position="104"/>
        <end position="125"/>
    </location>
</feature>
<keyword evidence="3 7" id="KW-0812">Transmembrane</keyword>